<dbReference type="InterPro" id="IPR000873">
    <property type="entry name" value="AMP-dep_synth/lig_dom"/>
</dbReference>
<dbReference type="AlphaFoldDB" id="A0A8I2ZLS3"/>
<keyword evidence="4" id="KW-0436">Ligase</keyword>
<dbReference type="InterPro" id="IPR025110">
    <property type="entry name" value="AMP-bd_C"/>
</dbReference>
<dbReference type="OrthoDB" id="10253115at2759"/>
<dbReference type="Pfam" id="PF13193">
    <property type="entry name" value="AMP-binding_C"/>
    <property type="match status" value="1"/>
</dbReference>
<feature type="compositionally biased region" description="Polar residues" evidence="1">
    <location>
        <begin position="53"/>
        <end position="62"/>
    </location>
</feature>
<dbReference type="Pfam" id="PF00501">
    <property type="entry name" value="AMP-binding"/>
    <property type="match status" value="1"/>
</dbReference>
<dbReference type="GO" id="GO:0031956">
    <property type="term" value="F:medium-chain fatty acid-CoA ligase activity"/>
    <property type="evidence" value="ECO:0007669"/>
    <property type="project" value="TreeGrafter"/>
</dbReference>
<sequence>MLSAFTARPIIELKQRDKSKIETILAYGDRILVGLNSGALRVYRLNELPPSEPNGSANTNPPDSDDDASLTPQPPQPPPKPTDLLREVEKFSTRAIEQLAIVKEVTTLVSLSNYYISLHNLQTYELIETLSRTKNASCFAVTSNIVKDPDTGIPEIISRLAVAVRRRLLVWNFRSSRIRTGIVAGAPVPRYLMELMVRRLGMREFTSSYGLTEASPTCFNAFTDDALGKRLTTVGTLMPHAQAKIVDRDGKIVPLGARGELCMAGYQLQAGYWNNSEKTNEVMVRDAAGTLWLHTGDEAVFDEDGYCTITGRFKDIIIRERLLAHETITQAVVVGLKDEHYGEVVAAFLQRAEGADTARLSDQDIKAWVRQTLGGHKSPSHVFWLGEDGVPADVPLTGSGKVRKFEMAKTGDEILKKRKGVVAAKL</sequence>
<evidence type="ECO:0000256" key="1">
    <source>
        <dbReference type="SAM" id="MobiDB-lite"/>
    </source>
</evidence>
<dbReference type="PANTHER" id="PTHR43201:SF6">
    <property type="entry name" value="ACYL COA SYNTHETASE (EUROFUNG)"/>
    <property type="match status" value="1"/>
</dbReference>
<feature type="domain" description="AMP-binding enzyme C-terminal" evidence="3">
    <location>
        <begin position="322"/>
        <end position="401"/>
    </location>
</feature>
<evidence type="ECO:0000313" key="5">
    <source>
        <dbReference type="Proteomes" id="UP000689129"/>
    </source>
</evidence>
<feature type="region of interest" description="Disordered" evidence="1">
    <location>
        <begin position="46"/>
        <end position="82"/>
    </location>
</feature>
<organism evidence="4 5">
    <name type="scientific">Verticillium longisporum</name>
    <name type="common">Verticillium dahliae var. longisporum</name>
    <dbReference type="NCBI Taxonomy" id="100787"/>
    <lineage>
        <taxon>Eukaryota</taxon>
        <taxon>Fungi</taxon>
        <taxon>Dikarya</taxon>
        <taxon>Ascomycota</taxon>
        <taxon>Pezizomycotina</taxon>
        <taxon>Sordariomycetes</taxon>
        <taxon>Hypocreomycetidae</taxon>
        <taxon>Glomerellales</taxon>
        <taxon>Plectosphaerellaceae</taxon>
        <taxon>Verticillium</taxon>
    </lineage>
</organism>
<dbReference type="Proteomes" id="UP000689129">
    <property type="component" value="Unassembled WGS sequence"/>
</dbReference>
<protein>
    <submittedName>
        <fullName evidence="4">Acyl-CoA ligase sidI like protein</fullName>
    </submittedName>
</protein>
<dbReference type="PANTHER" id="PTHR43201">
    <property type="entry name" value="ACYL-COA SYNTHETASE"/>
    <property type="match status" value="1"/>
</dbReference>
<name>A0A8I2ZLS3_VERLO</name>
<evidence type="ECO:0000259" key="3">
    <source>
        <dbReference type="Pfam" id="PF13193"/>
    </source>
</evidence>
<evidence type="ECO:0000313" key="4">
    <source>
        <dbReference type="EMBL" id="KAG7133050.1"/>
    </source>
</evidence>
<reference evidence="4" key="1">
    <citation type="journal article" date="2021" name="Mol. Plant Pathol.">
        <title>A 20-kb lineage-specific genomic region tames virulence in pathogenic amphidiploid Verticillium longisporum.</title>
        <authorList>
            <person name="Harting R."/>
            <person name="Starke J."/>
            <person name="Kusch H."/>
            <person name="Poggeler S."/>
            <person name="Maurus I."/>
            <person name="Schluter R."/>
            <person name="Landesfeind M."/>
            <person name="Bulla I."/>
            <person name="Nowrousian M."/>
            <person name="de Jonge R."/>
            <person name="Stahlhut G."/>
            <person name="Hoff K.J."/>
            <person name="Asshauer K.P."/>
            <person name="Thurmer A."/>
            <person name="Stanke M."/>
            <person name="Daniel R."/>
            <person name="Morgenstern B."/>
            <person name="Thomma B.P.H.J."/>
            <person name="Kronstad J.W."/>
            <person name="Braus-Stromeyer S.A."/>
            <person name="Braus G.H."/>
        </authorList>
    </citation>
    <scope>NUCLEOTIDE SEQUENCE</scope>
    <source>
        <strain evidence="4">Vl32</strain>
    </source>
</reference>
<gene>
    <name evidence="4" type="ORF">HYQ45_008695</name>
</gene>
<evidence type="ECO:0000259" key="2">
    <source>
        <dbReference type="Pfam" id="PF00501"/>
    </source>
</evidence>
<accession>A0A8I2ZLS3</accession>
<dbReference type="GO" id="GO:0006631">
    <property type="term" value="P:fatty acid metabolic process"/>
    <property type="evidence" value="ECO:0007669"/>
    <property type="project" value="TreeGrafter"/>
</dbReference>
<comment type="caution">
    <text evidence="4">The sequence shown here is derived from an EMBL/GenBank/DDBJ whole genome shotgun (WGS) entry which is preliminary data.</text>
</comment>
<feature type="domain" description="AMP-dependent synthetase/ligase" evidence="2">
    <location>
        <begin position="174"/>
        <end position="273"/>
    </location>
</feature>
<dbReference type="EMBL" id="JAEMWZ010000169">
    <property type="protein sequence ID" value="KAG7133050.1"/>
    <property type="molecule type" value="Genomic_DNA"/>
</dbReference>
<proteinExistence type="predicted"/>
<feature type="compositionally biased region" description="Pro residues" evidence="1">
    <location>
        <begin position="72"/>
        <end position="81"/>
    </location>
</feature>